<comment type="caution">
    <text evidence="1">The sequence shown here is derived from an EMBL/GenBank/DDBJ whole genome shotgun (WGS) entry which is preliminary data.</text>
</comment>
<organism evidence="1 2">
    <name type="scientific">Muribacter muris</name>
    <dbReference type="NCBI Taxonomy" id="67855"/>
    <lineage>
        <taxon>Bacteria</taxon>
        <taxon>Pseudomonadati</taxon>
        <taxon>Pseudomonadota</taxon>
        <taxon>Gammaproteobacteria</taxon>
        <taxon>Pasteurellales</taxon>
        <taxon>Pasteurellaceae</taxon>
        <taxon>Muribacter</taxon>
    </lineage>
</organism>
<evidence type="ECO:0000313" key="2">
    <source>
        <dbReference type="Proteomes" id="UP000297396"/>
    </source>
</evidence>
<sequence length="68" mass="8201">MTRTFEPKSKVFKRSDGYYYGEIYADGKVLERTSGYFSELNCITYLNQRVDYWNARKNLQIPKYIKKD</sequence>
<name>A0A4Y9JT99_9PAST</name>
<reference evidence="1 2" key="1">
    <citation type="submission" date="2019-03" db="EMBL/GenBank/DDBJ databases">
        <title>Diversity of the mouse oral microbiome.</title>
        <authorList>
            <person name="Joseph S."/>
            <person name="Aduse-Opoku J."/>
            <person name="Curtis M."/>
            <person name="Wade W."/>
            <person name="Hashim A."/>
        </authorList>
    </citation>
    <scope>NUCLEOTIDE SEQUENCE [LARGE SCALE GENOMIC DNA]</scope>
    <source>
        <strain evidence="1 2">WT12</strain>
    </source>
</reference>
<dbReference type="EMBL" id="SPPA01000038">
    <property type="protein sequence ID" value="TFV07696.1"/>
    <property type="molecule type" value="Genomic_DNA"/>
</dbReference>
<dbReference type="RefSeq" id="WP_135058633.1">
    <property type="nucleotide sequence ID" value="NZ_JADGLC010000038.1"/>
</dbReference>
<proteinExistence type="predicted"/>
<protein>
    <submittedName>
        <fullName evidence="1">Uncharacterized protein</fullName>
    </submittedName>
</protein>
<dbReference type="Proteomes" id="UP000297396">
    <property type="component" value="Unassembled WGS sequence"/>
</dbReference>
<gene>
    <name evidence="1" type="ORF">E4T80_11940</name>
</gene>
<dbReference type="AlphaFoldDB" id="A0A4Y9JT99"/>
<dbReference type="OrthoDB" id="5690514at2"/>
<evidence type="ECO:0000313" key="1">
    <source>
        <dbReference type="EMBL" id="TFV07696.1"/>
    </source>
</evidence>
<accession>A0A4Y9JT99</accession>